<dbReference type="PANTHER" id="PTHR45769">
    <property type="entry name" value="ADENOSINE KINASE"/>
    <property type="match status" value="1"/>
</dbReference>
<evidence type="ECO:0000256" key="6">
    <source>
        <dbReference type="ARBA" id="ARBA00022726"/>
    </source>
</evidence>
<dbReference type="InterPro" id="IPR001805">
    <property type="entry name" value="Adenokinase"/>
</dbReference>
<keyword evidence="9 11" id="KW-0067">ATP-binding</keyword>
<comment type="cofactor">
    <cofactor evidence="1 11">
        <name>Mg(2+)</name>
        <dbReference type="ChEBI" id="CHEBI:18420"/>
    </cofactor>
</comment>
<dbReference type="EC" id="2.7.1.20" evidence="4 11"/>
<evidence type="ECO:0000256" key="11">
    <source>
        <dbReference type="RuleBase" id="RU368116"/>
    </source>
</evidence>
<dbReference type="InterPro" id="IPR011611">
    <property type="entry name" value="PfkB_dom"/>
</dbReference>
<dbReference type="CDD" id="cd01166">
    <property type="entry name" value="KdgK"/>
    <property type="match status" value="1"/>
</dbReference>
<dbReference type="InterPro" id="IPR029056">
    <property type="entry name" value="Ribokinase-like"/>
</dbReference>
<dbReference type="GO" id="GO:0006166">
    <property type="term" value="P:purine ribonucleoside salvage"/>
    <property type="evidence" value="ECO:0007669"/>
    <property type="project" value="UniProtKB-KW"/>
</dbReference>
<dbReference type="VEuPathDB" id="FungiDB:AeMF1_010634"/>
<dbReference type="Gene3D" id="3.40.1190.20">
    <property type="match status" value="1"/>
</dbReference>
<dbReference type="GO" id="GO:0005829">
    <property type="term" value="C:cytosol"/>
    <property type="evidence" value="ECO:0007669"/>
    <property type="project" value="TreeGrafter"/>
</dbReference>
<name>A0A6G0W6W4_9STRA</name>
<dbReference type="GO" id="GO:0005524">
    <property type="term" value="F:ATP binding"/>
    <property type="evidence" value="ECO:0007669"/>
    <property type="project" value="UniProtKB-UniRule"/>
</dbReference>
<gene>
    <name evidence="13" type="ORF">Ae201684_018091</name>
</gene>
<dbReference type="PANTHER" id="PTHR45769:SF3">
    <property type="entry name" value="ADENOSINE KINASE"/>
    <property type="match status" value="1"/>
</dbReference>
<dbReference type="GO" id="GO:0006144">
    <property type="term" value="P:purine nucleobase metabolic process"/>
    <property type="evidence" value="ECO:0007669"/>
    <property type="project" value="TreeGrafter"/>
</dbReference>
<feature type="active site" description="Proton acceptor" evidence="10">
    <location>
        <position position="254"/>
    </location>
</feature>
<evidence type="ECO:0000313" key="13">
    <source>
        <dbReference type="EMBL" id="KAF0722860.1"/>
    </source>
</evidence>
<keyword evidence="6 11" id="KW-0660">Purine salvage</keyword>
<keyword evidence="11" id="KW-0460">Magnesium</keyword>
<comment type="catalytic activity">
    <reaction evidence="11">
        <text>adenosine + ATP = AMP + ADP + H(+)</text>
        <dbReference type="Rhea" id="RHEA:20824"/>
        <dbReference type="ChEBI" id="CHEBI:15378"/>
        <dbReference type="ChEBI" id="CHEBI:16335"/>
        <dbReference type="ChEBI" id="CHEBI:30616"/>
        <dbReference type="ChEBI" id="CHEBI:456215"/>
        <dbReference type="ChEBI" id="CHEBI:456216"/>
        <dbReference type="EC" id="2.7.1.20"/>
    </reaction>
</comment>
<dbReference type="AlphaFoldDB" id="A0A6G0W6W4"/>
<dbReference type="InterPro" id="IPR002139">
    <property type="entry name" value="Ribo/fructo_kinase"/>
</dbReference>
<keyword evidence="14" id="KW-1185">Reference proteome</keyword>
<keyword evidence="7 11" id="KW-0547">Nucleotide-binding</keyword>
<comment type="function">
    <text evidence="11">ATP dependent phosphorylation of adenosine and other related nucleoside analogs to monophosphate derivatives.</text>
</comment>
<evidence type="ECO:0000256" key="8">
    <source>
        <dbReference type="ARBA" id="ARBA00022777"/>
    </source>
</evidence>
<proteinExistence type="inferred from homology"/>
<evidence type="ECO:0000256" key="10">
    <source>
        <dbReference type="PIRSR" id="PIRSR601805-1"/>
    </source>
</evidence>
<evidence type="ECO:0000256" key="1">
    <source>
        <dbReference type="ARBA" id="ARBA00001946"/>
    </source>
</evidence>
<dbReference type="Proteomes" id="UP000481153">
    <property type="component" value="Unassembled WGS sequence"/>
</dbReference>
<evidence type="ECO:0000256" key="3">
    <source>
        <dbReference type="ARBA" id="ARBA00010688"/>
    </source>
</evidence>
<dbReference type="GO" id="GO:0044209">
    <property type="term" value="P:AMP salvage"/>
    <property type="evidence" value="ECO:0007669"/>
    <property type="project" value="UniProtKB-UniRule"/>
</dbReference>
<reference evidence="13 14" key="1">
    <citation type="submission" date="2019-07" db="EMBL/GenBank/DDBJ databases">
        <title>Genomics analysis of Aphanomyces spp. identifies a new class of oomycete effector associated with host adaptation.</title>
        <authorList>
            <person name="Gaulin E."/>
        </authorList>
    </citation>
    <scope>NUCLEOTIDE SEQUENCE [LARGE SCALE GENOMIC DNA]</scope>
    <source>
        <strain evidence="13 14">ATCC 201684</strain>
    </source>
</reference>
<sequence length="307" mass="32988">MIAIVGDSFVDVLAGVERLPVWGQDTPCHTPIQMQPGGSALNTATQLAHLHGPQVEFFTGLGTDAFGDILVRHLAKHGVTLHSPVLPDVPTGVWIVLTGGGDRGFVTHYGAARVFTVDHINKERLFQAQHIHIGGFYSVPGLIPGLVDLLRDARSRGITLSLDTNYDGSEEWTHLDDILPLLDVFLPNEVEAMLISKRPSVKEAMDYFASVSPHLLTVLKVGGDGVRAHCARTKTNFEFGGIPATILDATGAGDAFNAGFLFEWTQSKDIMKALKWGCAVGSKCVQVVGACTNLPPVEELQTMVDSA</sequence>
<evidence type="ECO:0000256" key="5">
    <source>
        <dbReference type="ARBA" id="ARBA00022679"/>
    </source>
</evidence>
<dbReference type="GO" id="GO:0004001">
    <property type="term" value="F:adenosine kinase activity"/>
    <property type="evidence" value="ECO:0007669"/>
    <property type="project" value="UniProtKB-UniRule"/>
</dbReference>
<accession>A0A6G0W6W4</accession>
<feature type="domain" description="Carbohydrate kinase PfkB" evidence="12">
    <location>
        <begin position="3"/>
        <end position="295"/>
    </location>
</feature>
<keyword evidence="8 11" id="KW-0418">Kinase</keyword>
<comment type="caution">
    <text evidence="13">The sequence shown here is derived from an EMBL/GenBank/DDBJ whole genome shotgun (WGS) entry which is preliminary data.</text>
</comment>
<evidence type="ECO:0000259" key="12">
    <source>
        <dbReference type="Pfam" id="PF00294"/>
    </source>
</evidence>
<dbReference type="GO" id="GO:0005634">
    <property type="term" value="C:nucleus"/>
    <property type="evidence" value="ECO:0007669"/>
    <property type="project" value="TreeGrafter"/>
</dbReference>
<dbReference type="PRINTS" id="PR00990">
    <property type="entry name" value="RIBOKINASE"/>
</dbReference>
<dbReference type="SUPFAM" id="SSF53613">
    <property type="entry name" value="Ribokinase-like"/>
    <property type="match status" value="1"/>
</dbReference>
<evidence type="ECO:0000256" key="7">
    <source>
        <dbReference type="ARBA" id="ARBA00022741"/>
    </source>
</evidence>
<evidence type="ECO:0000313" key="14">
    <source>
        <dbReference type="Proteomes" id="UP000481153"/>
    </source>
</evidence>
<evidence type="ECO:0000256" key="2">
    <source>
        <dbReference type="ARBA" id="ARBA00004801"/>
    </source>
</evidence>
<evidence type="ECO:0000256" key="4">
    <source>
        <dbReference type="ARBA" id="ARBA00012119"/>
    </source>
</evidence>
<organism evidence="13 14">
    <name type="scientific">Aphanomyces euteiches</name>
    <dbReference type="NCBI Taxonomy" id="100861"/>
    <lineage>
        <taxon>Eukaryota</taxon>
        <taxon>Sar</taxon>
        <taxon>Stramenopiles</taxon>
        <taxon>Oomycota</taxon>
        <taxon>Saprolegniomycetes</taxon>
        <taxon>Saprolegniales</taxon>
        <taxon>Verrucalvaceae</taxon>
        <taxon>Aphanomyces</taxon>
    </lineage>
</organism>
<keyword evidence="5 11" id="KW-0808">Transferase</keyword>
<comment type="pathway">
    <text evidence="2 11">Purine metabolism; AMP biosynthesis via salvage pathway; AMP from adenosine: step 1/1.</text>
</comment>
<dbReference type="Pfam" id="PF00294">
    <property type="entry name" value="PfkB"/>
    <property type="match status" value="1"/>
</dbReference>
<dbReference type="EMBL" id="VJMJ01000320">
    <property type="protein sequence ID" value="KAF0722860.1"/>
    <property type="molecule type" value="Genomic_DNA"/>
</dbReference>
<comment type="similarity">
    <text evidence="3 11">Belongs to the carbohydrate kinase PfkB family.</text>
</comment>
<protein>
    <recommendedName>
        <fullName evidence="4 11">Adenosine kinase</fullName>
        <shortName evidence="11">AK</shortName>
        <ecNumber evidence="4 11">2.7.1.20</ecNumber>
    </recommendedName>
    <alternativeName>
        <fullName evidence="11">Adenosine 5'-phosphotransferase</fullName>
    </alternativeName>
</protein>
<evidence type="ECO:0000256" key="9">
    <source>
        <dbReference type="ARBA" id="ARBA00022840"/>
    </source>
</evidence>